<dbReference type="PANTHER" id="PTHR43767:SF12">
    <property type="entry name" value="AMP-DEPENDENT SYNTHETASE AND LIGASE"/>
    <property type="match status" value="1"/>
</dbReference>
<feature type="domain" description="AMP-binding enzyme C-terminal" evidence="2">
    <location>
        <begin position="436"/>
        <end position="511"/>
    </location>
</feature>
<dbReference type="SUPFAM" id="SSF56801">
    <property type="entry name" value="Acetyl-CoA synthetase-like"/>
    <property type="match status" value="1"/>
</dbReference>
<organism evidence="3 4">
    <name type="scientific">Phytohabitans kaempferiae</name>
    <dbReference type="NCBI Taxonomy" id="1620943"/>
    <lineage>
        <taxon>Bacteria</taxon>
        <taxon>Bacillati</taxon>
        <taxon>Actinomycetota</taxon>
        <taxon>Actinomycetes</taxon>
        <taxon>Micromonosporales</taxon>
        <taxon>Micromonosporaceae</taxon>
    </lineage>
</organism>
<dbReference type="InterPro" id="IPR045851">
    <property type="entry name" value="AMP-bd_C_sf"/>
</dbReference>
<comment type="caution">
    <text evidence="3">The sequence shown here is derived from an EMBL/GenBank/DDBJ whole genome shotgun (WGS) entry which is preliminary data.</text>
</comment>
<evidence type="ECO:0000313" key="3">
    <source>
        <dbReference type="EMBL" id="MFC0531566.1"/>
    </source>
</evidence>
<dbReference type="Gene3D" id="3.30.300.30">
    <property type="match status" value="1"/>
</dbReference>
<dbReference type="PROSITE" id="PS00455">
    <property type="entry name" value="AMP_BINDING"/>
    <property type="match status" value="1"/>
</dbReference>
<gene>
    <name evidence="3" type="ORF">ACFFIA_28360</name>
</gene>
<dbReference type="Proteomes" id="UP001589867">
    <property type="component" value="Unassembled WGS sequence"/>
</dbReference>
<dbReference type="Pfam" id="PF13193">
    <property type="entry name" value="AMP-binding_C"/>
    <property type="match status" value="1"/>
</dbReference>
<feature type="domain" description="AMP-dependent synthetase/ligase" evidence="1">
    <location>
        <begin position="9"/>
        <end position="386"/>
    </location>
</feature>
<name>A0ABV6MA20_9ACTN</name>
<accession>A0ABV6MA20</accession>
<reference evidence="3 4" key="1">
    <citation type="submission" date="2024-09" db="EMBL/GenBank/DDBJ databases">
        <authorList>
            <person name="Sun Q."/>
            <person name="Mori K."/>
        </authorList>
    </citation>
    <scope>NUCLEOTIDE SEQUENCE [LARGE SCALE GENOMIC DNA]</scope>
    <source>
        <strain evidence="3 4">TBRC 3947</strain>
    </source>
</reference>
<proteinExistence type="predicted"/>
<sequence length="517" mass="56120">MTNLATLLESAATNYPDRTAIVAGVRRWSYRQLDEEANRVANLLTAHGIGRDDKVAVTAPNIPEFTAIYFGILKVGGVVVPLNILFKGREYAYHLREADVRVFFAFESGGEVPMGAEARAGFEQVEGCRHFFSVSPGRTDDVPDDDFHVAVGSLPRTFDSAAMADDDSAVILFTSGTTGQPKGAELRHDSLRLNALAARDLYNADPDRPDTYLCVLPLFHSFGQTAIQNAAAGFGGTVVLMPRFEPRAALQLLVDEGVTVFGGVPTMYWALLAELEAHNDASVDVEAIAGRLRVAISGGAALPGQIHRAFKEKIGVTIIEGYGLSETSPGAAFSPWGASPRIGSIGKPIPGVEMKLVNPDWTDVAEGPEAIGEIAIRGYNVMKGYYKRPAETAEVLKDGWFRTGDLGRKDSDGYYYIVDRLKDMVIRGGFNVYPREIEEVLITHPAVSLVAVVGVPHPSHGEEIKAVVVKNPGDQTSEEELIVWSKGQLAAYKYPRIVEFRDSLPTTSTGKILKREI</sequence>
<protein>
    <submittedName>
        <fullName evidence="3">Long-chain fatty acid--CoA ligase</fullName>
    </submittedName>
</protein>
<keyword evidence="4" id="KW-1185">Reference proteome</keyword>
<dbReference type="InterPro" id="IPR042099">
    <property type="entry name" value="ANL_N_sf"/>
</dbReference>
<evidence type="ECO:0000313" key="4">
    <source>
        <dbReference type="Proteomes" id="UP001589867"/>
    </source>
</evidence>
<dbReference type="PANTHER" id="PTHR43767">
    <property type="entry name" value="LONG-CHAIN-FATTY-ACID--COA LIGASE"/>
    <property type="match status" value="1"/>
</dbReference>
<dbReference type="InterPro" id="IPR020845">
    <property type="entry name" value="AMP-binding_CS"/>
</dbReference>
<dbReference type="Gene3D" id="3.40.50.12780">
    <property type="entry name" value="N-terminal domain of ligase-like"/>
    <property type="match status" value="1"/>
</dbReference>
<dbReference type="InterPro" id="IPR000873">
    <property type="entry name" value="AMP-dep_synth/lig_dom"/>
</dbReference>
<dbReference type="Pfam" id="PF00501">
    <property type="entry name" value="AMP-binding"/>
    <property type="match status" value="1"/>
</dbReference>
<dbReference type="RefSeq" id="WP_377256192.1">
    <property type="nucleotide sequence ID" value="NZ_JBHLUH010000060.1"/>
</dbReference>
<keyword evidence="3" id="KW-0436">Ligase</keyword>
<dbReference type="InterPro" id="IPR050237">
    <property type="entry name" value="ATP-dep_AMP-bd_enzyme"/>
</dbReference>
<dbReference type="EMBL" id="JBHLUH010000060">
    <property type="protein sequence ID" value="MFC0531566.1"/>
    <property type="molecule type" value="Genomic_DNA"/>
</dbReference>
<dbReference type="GO" id="GO:0016874">
    <property type="term" value="F:ligase activity"/>
    <property type="evidence" value="ECO:0007669"/>
    <property type="project" value="UniProtKB-KW"/>
</dbReference>
<dbReference type="CDD" id="cd05936">
    <property type="entry name" value="FC-FACS_FadD_like"/>
    <property type="match status" value="1"/>
</dbReference>
<dbReference type="InterPro" id="IPR025110">
    <property type="entry name" value="AMP-bd_C"/>
</dbReference>
<evidence type="ECO:0000259" key="2">
    <source>
        <dbReference type="Pfam" id="PF13193"/>
    </source>
</evidence>
<evidence type="ECO:0000259" key="1">
    <source>
        <dbReference type="Pfam" id="PF00501"/>
    </source>
</evidence>